<name>A0A9Q0FVM7_9ROSI</name>
<evidence type="ECO:0000313" key="3">
    <source>
        <dbReference type="EMBL" id="KAJ4837201.1"/>
    </source>
</evidence>
<reference evidence="3" key="1">
    <citation type="submission" date="2022-02" db="EMBL/GenBank/DDBJ databases">
        <authorList>
            <person name="Henning P.M."/>
            <person name="McCubbin A.G."/>
            <person name="Shore J.S."/>
        </authorList>
    </citation>
    <scope>NUCLEOTIDE SEQUENCE</scope>
    <source>
        <strain evidence="3">F60SS</strain>
        <tissue evidence="3">Leaves</tissue>
    </source>
</reference>
<reference evidence="3" key="2">
    <citation type="journal article" date="2023" name="Plants (Basel)">
        <title>Annotation of the Turnera subulata (Passifloraceae) Draft Genome Reveals the S-Locus Evolved after the Divergence of Turneroideae from Passifloroideae in a Stepwise Manner.</title>
        <authorList>
            <person name="Henning P.M."/>
            <person name="Roalson E.H."/>
            <person name="Mir W."/>
            <person name="McCubbin A.G."/>
            <person name="Shore J.S."/>
        </authorList>
    </citation>
    <scope>NUCLEOTIDE SEQUENCE</scope>
    <source>
        <strain evidence="3">F60SS</strain>
    </source>
</reference>
<protein>
    <submittedName>
        <fullName evidence="3">Uncharacterized protein</fullName>
    </submittedName>
</protein>
<dbReference type="EMBL" id="JAKUCV010003904">
    <property type="protein sequence ID" value="KAJ4837201.1"/>
    <property type="molecule type" value="Genomic_DNA"/>
</dbReference>
<dbReference type="Proteomes" id="UP001141552">
    <property type="component" value="Unassembled WGS sequence"/>
</dbReference>
<evidence type="ECO:0000256" key="2">
    <source>
        <dbReference type="SAM" id="Phobius"/>
    </source>
</evidence>
<dbReference type="AlphaFoldDB" id="A0A9Q0FVM7"/>
<proteinExistence type="predicted"/>
<gene>
    <name evidence="3" type="ORF">Tsubulata_028144</name>
</gene>
<evidence type="ECO:0000313" key="4">
    <source>
        <dbReference type="Proteomes" id="UP001141552"/>
    </source>
</evidence>
<feature type="region of interest" description="Disordered" evidence="1">
    <location>
        <begin position="170"/>
        <end position="195"/>
    </location>
</feature>
<accession>A0A9Q0FVM7</accession>
<feature type="compositionally biased region" description="Low complexity" evidence="1">
    <location>
        <begin position="124"/>
        <end position="134"/>
    </location>
</feature>
<keyword evidence="2" id="KW-0812">Transmembrane</keyword>
<keyword evidence="4" id="KW-1185">Reference proteome</keyword>
<evidence type="ECO:0000256" key="1">
    <source>
        <dbReference type="SAM" id="MobiDB-lite"/>
    </source>
</evidence>
<sequence length="343" mass="37425">KPFTFGHPSEETLASRFLGQDPPPSGRPNPLVEAQRKERISELNQQLNQTIARLEAEKQRGKVPKQLRSKQEGKGWWDANLDDLNVQELHQLLSRFENVYQHLCSNVKENRTGRLGNSSSISDAANEAGPSSAAAANEAGPSLLLLLLLPTVAFFFPGVAAHLGGRRRGVSRQGRLQHGTPATKAEAARDGASMATEWSKGRHDCRRWWKSLAAAEIAVELGTASSGGGAVTDSEKAMQPVATQQRATAVAGRRRCVSVLQIGTASSSPVGLHGTASCSRDGRRRGGWHRRLGLVARLRRCLGGRGGSRVVVARWKEEKGEEEGRKRRDGWKMEAGKKEEKRI</sequence>
<feature type="region of interest" description="Disordered" evidence="1">
    <location>
        <begin position="316"/>
        <end position="343"/>
    </location>
</feature>
<feature type="non-terminal residue" evidence="3">
    <location>
        <position position="343"/>
    </location>
</feature>
<feature type="transmembrane region" description="Helical" evidence="2">
    <location>
        <begin position="143"/>
        <end position="165"/>
    </location>
</feature>
<organism evidence="3 4">
    <name type="scientific">Turnera subulata</name>
    <dbReference type="NCBI Taxonomy" id="218843"/>
    <lineage>
        <taxon>Eukaryota</taxon>
        <taxon>Viridiplantae</taxon>
        <taxon>Streptophyta</taxon>
        <taxon>Embryophyta</taxon>
        <taxon>Tracheophyta</taxon>
        <taxon>Spermatophyta</taxon>
        <taxon>Magnoliopsida</taxon>
        <taxon>eudicotyledons</taxon>
        <taxon>Gunneridae</taxon>
        <taxon>Pentapetalae</taxon>
        <taxon>rosids</taxon>
        <taxon>fabids</taxon>
        <taxon>Malpighiales</taxon>
        <taxon>Passifloraceae</taxon>
        <taxon>Turnera</taxon>
    </lineage>
</organism>
<keyword evidence="2" id="KW-0472">Membrane</keyword>
<keyword evidence="2" id="KW-1133">Transmembrane helix</keyword>
<comment type="caution">
    <text evidence="3">The sequence shown here is derived from an EMBL/GenBank/DDBJ whole genome shotgun (WGS) entry which is preliminary data.</text>
</comment>
<feature type="region of interest" description="Disordered" evidence="1">
    <location>
        <begin position="111"/>
        <end position="134"/>
    </location>
</feature>
<dbReference type="OrthoDB" id="1898716at2759"/>